<dbReference type="EMBL" id="CP054212">
    <property type="protein sequence ID" value="QKJ89239.1"/>
    <property type="molecule type" value="Genomic_DNA"/>
</dbReference>
<dbReference type="Proteomes" id="UP000505325">
    <property type="component" value="Chromosome"/>
</dbReference>
<keyword evidence="2" id="KW-1185">Reference proteome</keyword>
<protein>
    <submittedName>
        <fullName evidence="1">Uncharacterized protein</fullName>
    </submittedName>
</protein>
<sequence>MRELKVVEIAEVSGAGFIADFAENVGGFLGKIIGQDGLGKEIGASIGSFIESIPGVGFVNDILGKIFTK</sequence>
<dbReference type="AlphaFoldDB" id="A0A6M8UH58"/>
<dbReference type="RefSeq" id="WP_173636052.1">
    <property type="nucleotide sequence ID" value="NZ_CP054212.1"/>
</dbReference>
<organism evidence="1 2">
    <name type="scientific">Paramixta manurensis</name>
    <dbReference type="NCBI Taxonomy" id="2740817"/>
    <lineage>
        <taxon>Bacteria</taxon>
        <taxon>Pseudomonadati</taxon>
        <taxon>Pseudomonadota</taxon>
        <taxon>Gammaproteobacteria</taxon>
        <taxon>Enterobacterales</taxon>
        <taxon>Erwiniaceae</taxon>
        <taxon>Paramixta</taxon>
    </lineage>
</organism>
<dbReference type="KEGG" id="pmak:PMPD1_4340"/>
<evidence type="ECO:0000313" key="2">
    <source>
        <dbReference type="Proteomes" id="UP000505325"/>
    </source>
</evidence>
<reference evidence="1 2" key="1">
    <citation type="submission" date="2020-06" db="EMBL/GenBank/DDBJ databases">
        <title>Genome sequence of Paramixta manurensis strain PD-1.</title>
        <authorList>
            <person name="Lee C.W."/>
            <person name="Kim J."/>
        </authorList>
    </citation>
    <scope>NUCLEOTIDE SEQUENCE [LARGE SCALE GENOMIC DNA]</scope>
    <source>
        <strain evidence="1 2">PD-1</strain>
    </source>
</reference>
<proteinExistence type="predicted"/>
<accession>A0A6M8UH58</accession>
<name>A0A6M8UH58_9GAMM</name>
<gene>
    <name evidence="1" type="ORF">PMPD1_4340</name>
</gene>
<evidence type="ECO:0000313" key="1">
    <source>
        <dbReference type="EMBL" id="QKJ89239.1"/>
    </source>
</evidence>